<feature type="transmembrane region" description="Helical" evidence="10">
    <location>
        <begin position="44"/>
        <end position="61"/>
    </location>
</feature>
<evidence type="ECO:0000256" key="2">
    <source>
        <dbReference type="ARBA" id="ARBA00009772"/>
    </source>
</evidence>
<dbReference type="GO" id="GO:0006605">
    <property type="term" value="P:protein targeting"/>
    <property type="evidence" value="ECO:0007669"/>
    <property type="project" value="UniProtKB-UniRule"/>
</dbReference>
<dbReference type="PANTHER" id="PTHR30065:SF8">
    <property type="entry name" value="FLAGELLAR BIOSYNTHETIC PROTEIN FLIR"/>
    <property type="match status" value="1"/>
</dbReference>
<keyword evidence="11" id="KW-0282">Flagellum</keyword>
<reference evidence="11 12" key="1">
    <citation type="journal article" date="2019" name="Proc. Natl. Acad. Sci. U.S.A.">
        <title>Exaggeration and cooption of innate immunity for social defense.</title>
        <authorList>
            <person name="Kutsukake M."/>
            <person name="Moriyama M."/>
            <person name="Shigenobu S."/>
            <person name="Meng X.-Y."/>
            <person name="Nikoh N."/>
            <person name="Noda C."/>
            <person name="Kobayashi S."/>
            <person name="Fukatsu T."/>
        </authorList>
    </citation>
    <scope>NUCLEOTIDE SEQUENCE [LARGE SCALE GENOMIC DNA]</scope>
    <source>
        <strain evidence="11 12">Nmo</strain>
    </source>
</reference>
<evidence type="ECO:0000256" key="1">
    <source>
        <dbReference type="ARBA" id="ARBA00002578"/>
    </source>
</evidence>
<evidence type="ECO:0000256" key="5">
    <source>
        <dbReference type="ARBA" id="ARBA00022692"/>
    </source>
</evidence>
<dbReference type="Pfam" id="PF01311">
    <property type="entry name" value="Bac_export_1"/>
    <property type="match status" value="1"/>
</dbReference>
<name>A0A455T9V9_9GAMM</name>
<evidence type="ECO:0000256" key="6">
    <source>
        <dbReference type="ARBA" id="ARBA00022989"/>
    </source>
</evidence>
<protein>
    <recommendedName>
        <fullName evidence="3 9">Flagellar biosynthetic protein FliR</fullName>
    </recommendedName>
</protein>
<comment type="subcellular location">
    <subcellularLocation>
        <location evidence="10">Cell membrane</location>
        <topology evidence="10">Multi-pass membrane protein</topology>
    </subcellularLocation>
    <subcellularLocation>
        <location evidence="10">Bacterial flagellum basal body</location>
    </subcellularLocation>
</comment>
<dbReference type="NCBIfam" id="TIGR01400">
    <property type="entry name" value="fliR"/>
    <property type="match status" value="1"/>
</dbReference>
<dbReference type="PANTHER" id="PTHR30065">
    <property type="entry name" value="FLAGELLAR BIOSYNTHETIC PROTEIN FLIR"/>
    <property type="match status" value="1"/>
</dbReference>
<keyword evidence="11" id="KW-0966">Cell projection</keyword>
<dbReference type="AlphaFoldDB" id="A0A455T9V9"/>
<comment type="function">
    <text evidence="1 10">Role in flagellar biosynthesis.</text>
</comment>
<keyword evidence="11" id="KW-0969">Cilium</keyword>
<keyword evidence="4 10" id="KW-1003">Cell membrane</keyword>
<dbReference type="GO" id="GO:0044780">
    <property type="term" value="P:bacterial-type flagellum assembly"/>
    <property type="evidence" value="ECO:0007669"/>
    <property type="project" value="UniProtKB-UniRule"/>
</dbReference>
<evidence type="ECO:0000256" key="7">
    <source>
        <dbReference type="ARBA" id="ARBA00023136"/>
    </source>
</evidence>
<feature type="transmembrane region" description="Helical" evidence="10">
    <location>
        <begin position="90"/>
        <end position="116"/>
    </location>
</feature>
<gene>
    <name evidence="11" type="primary">fliR</name>
    <name evidence="11" type="ORF">BUCNMO_066</name>
</gene>
<keyword evidence="6 10" id="KW-1133">Transmembrane helix</keyword>
<evidence type="ECO:0000256" key="8">
    <source>
        <dbReference type="ARBA" id="ARBA00023143"/>
    </source>
</evidence>
<dbReference type="GO" id="GO:0009425">
    <property type="term" value="C:bacterial-type flagellum basal body"/>
    <property type="evidence" value="ECO:0007669"/>
    <property type="project" value="UniProtKB-SubCell"/>
</dbReference>
<evidence type="ECO:0000256" key="4">
    <source>
        <dbReference type="ARBA" id="ARBA00022475"/>
    </source>
</evidence>
<feature type="transmembrane region" description="Helical" evidence="10">
    <location>
        <begin position="163"/>
        <end position="180"/>
    </location>
</feature>
<feature type="transmembrane region" description="Helical" evidence="10">
    <location>
        <begin position="210"/>
        <end position="232"/>
    </location>
</feature>
<dbReference type="Proteomes" id="UP000317544">
    <property type="component" value="Chromosome"/>
</dbReference>
<dbReference type="OrthoDB" id="9797790at2"/>
<keyword evidence="7 10" id="KW-0472">Membrane</keyword>
<accession>A0A455T9V9</accession>
<dbReference type="InterPro" id="IPR002010">
    <property type="entry name" value="T3SS_IM_R"/>
</dbReference>
<dbReference type="EMBL" id="AP019379">
    <property type="protein sequence ID" value="BBI01085.1"/>
    <property type="molecule type" value="Genomic_DNA"/>
</dbReference>
<organism evidence="11 12">
    <name type="scientific">Buchnera aphidicola</name>
    <name type="common">Nipponaphis monzeni</name>
    <dbReference type="NCBI Taxonomy" id="2495405"/>
    <lineage>
        <taxon>Bacteria</taxon>
        <taxon>Pseudomonadati</taxon>
        <taxon>Pseudomonadota</taxon>
        <taxon>Gammaproteobacteria</taxon>
        <taxon>Enterobacterales</taxon>
        <taxon>Erwiniaceae</taxon>
        <taxon>Buchnera</taxon>
    </lineage>
</organism>
<sequence length="258" mass="29586">MYNFSQENISQITYSLILPMVRIISTISNSPILGESFVDRKIKIIISFLITLILLPTINQIEPLPSYDIKIIDILEQFLIGISLGFSFKIIFVIAIIAGELISLQMGLSFSIFFDFNSHSNISVISRLLNNLMLLVFLSLNSYLWIIASIVDSFHYLPISQHINKTIFFILIHYLGTLFLKGIILSLPIIIVILVVNIMMALLMRMTPQLSIFSLLLPITLLISMFFLYKLLTINTIFFKNLFTDYFNSITHNLYSKL</sequence>
<dbReference type="RefSeq" id="WP_158344566.1">
    <property type="nucleotide sequence ID" value="NZ_AP019379.1"/>
</dbReference>
<keyword evidence="12" id="KW-1185">Reference proteome</keyword>
<comment type="similarity">
    <text evidence="2 10">Belongs to the FliR/MopE/SpaR family.</text>
</comment>
<evidence type="ECO:0000256" key="9">
    <source>
        <dbReference type="NCBIfam" id="TIGR01400"/>
    </source>
</evidence>
<evidence type="ECO:0000313" key="12">
    <source>
        <dbReference type="Proteomes" id="UP000317544"/>
    </source>
</evidence>
<evidence type="ECO:0000256" key="10">
    <source>
        <dbReference type="RuleBase" id="RU362071"/>
    </source>
</evidence>
<evidence type="ECO:0000256" key="3">
    <source>
        <dbReference type="ARBA" id="ARBA00021717"/>
    </source>
</evidence>
<dbReference type="GO" id="GO:0005886">
    <property type="term" value="C:plasma membrane"/>
    <property type="evidence" value="ECO:0007669"/>
    <property type="project" value="UniProtKB-SubCell"/>
</dbReference>
<evidence type="ECO:0000313" key="11">
    <source>
        <dbReference type="EMBL" id="BBI01085.1"/>
    </source>
</evidence>
<keyword evidence="8 10" id="KW-0975">Bacterial flagellum</keyword>
<dbReference type="PRINTS" id="PR00953">
    <property type="entry name" value="TYPE3IMRPROT"/>
</dbReference>
<dbReference type="InterPro" id="IPR006303">
    <property type="entry name" value="FliR"/>
</dbReference>
<proteinExistence type="inferred from homology"/>
<feature type="transmembrane region" description="Helical" evidence="10">
    <location>
        <begin position="12"/>
        <end position="32"/>
    </location>
</feature>
<keyword evidence="5 10" id="KW-0812">Transmembrane</keyword>
<feature type="transmembrane region" description="Helical" evidence="10">
    <location>
        <begin position="128"/>
        <end position="151"/>
    </location>
</feature>